<sequence>MLAQGKNVREFEDKFAKYVGVKHAVALSSGGAAIEIAMRILNVKGKEVIVPTNTFLATASSVILAGGKVKLVDIDPDTFCISLESLRRAVTKQTVGAIIVHVGGIITHKIEEIKKWCDDNNLWLFEDCAHAHGSRFNGKMAGTFGIAGAYSFFATKVMTSGEGGMIVTNDNNFAKKARILRDYGKPEPWVSYYTELGANWRMSDITAAIGVVQFKRLDDFIAWREKIANIYTKSLKSDSRLKLVLPKGKCSWYKYIVLLPKDIDRDEIKKRMKEKDVSLSGGVYDIPLHRQPIFSSLKERYQFPVADDVCKRHICLPIYYGMKEEEAMYVIETLQWALGSKR</sequence>
<evidence type="ECO:0000313" key="5">
    <source>
        <dbReference type="EMBL" id="HDD35234.1"/>
    </source>
</evidence>
<dbReference type="GO" id="GO:0000271">
    <property type="term" value="P:polysaccharide biosynthetic process"/>
    <property type="evidence" value="ECO:0007669"/>
    <property type="project" value="TreeGrafter"/>
</dbReference>
<gene>
    <name evidence="5" type="ORF">ENF30_00370</name>
</gene>
<dbReference type="CDD" id="cd00616">
    <property type="entry name" value="AHBA_syn"/>
    <property type="match status" value="1"/>
</dbReference>
<comment type="similarity">
    <text evidence="1 4">Belongs to the DegT/DnrJ/EryC1 family.</text>
</comment>
<dbReference type="GO" id="GO:0030170">
    <property type="term" value="F:pyridoxal phosphate binding"/>
    <property type="evidence" value="ECO:0007669"/>
    <property type="project" value="TreeGrafter"/>
</dbReference>
<dbReference type="Proteomes" id="UP000885706">
    <property type="component" value="Unassembled WGS sequence"/>
</dbReference>
<keyword evidence="5" id="KW-0808">Transferase</keyword>
<dbReference type="InterPro" id="IPR000653">
    <property type="entry name" value="DegT/StrS_aminotransferase"/>
</dbReference>
<feature type="modified residue" description="N6-(pyridoxal phosphate)lysine" evidence="3">
    <location>
        <position position="156"/>
    </location>
</feature>
<dbReference type="InterPro" id="IPR015422">
    <property type="entry name" value="PyrdxlP-dep_Trfase_small"/>
</dbReference>
<proteinExistence type="inferred from homology"/>
<evidence type="ECO:0000256" key="1">
    <source>
        <dbReference type="ARBA" id="ARBA00037999"/>
    </source>
</evidence>
<dbReference type="GO" id="GO:0008483">
    <property type="term" value="F:transaminase activity"/>
    <property type="evidence" value="ECO:0007669"/>
    <property type="project" value="UniProtKB-KW"/>
</dbReference>
<dbReference type="Pfam" id="PF01041">
    <property type="entry name" value="DegT_DnrJ_EryC1"/>
    <property type="match status" value="1"/>
</dbReference>
<feature type="active site" description="Proton acceptor" evidence="2">
    <location>
        <position position="156"/>
    </location>
</feature>
<dbReference type="AlphaFoldDB" id="A0A7V0I9I6"/>
<dbReference type="PANTHER" id="PTHR30244">
    <property type="entry name" value="TRANSAMINASE"/>
    <property type="match status" value="1"/>
</dbReference>
<comment type="caution">
    <text evidence="5">The sequence shown here is derived from an EMBL/GenBank/DDBJ whole genome shotgun (WGS) entry which is preliminary data.</text>
</comment>
<dbReference type="InterPro" id="IPR015421">
    <property type="entry name" value="PyrdxlP-dep_Trfase_major"/>
</dbReference>
<organism evidence="5">
    <name type="scientific">Desulfofervidus auxilii</name>
    <dbReference type="NCBI Taxonomy" id="1621989"/>
    <lineage>
        <taxon>Bacteria</taxon>
        <taxon>Pseudomonadati</taxon>
        <taxon>Thermodesulfobacteriota</taxon>
        <taxon>Candidatus Desulfofervidia</taxon>
        <taxon>Candidatus Desulfofervidales</taxon>
        <taxon>Candidatus Desulfofervidaceae</taxon>
        <taxon>Candidatus Desulfofervidus</taxon>
    </lineage>
</organism>
<keyword evidence="5" id="KW-0032">Aminotransferase</keyword>
<accession>A0A7V0I9I6</accession>
<protein>
    <submittedName>
        <fullName evidence="5">DegT/DnrJ/EryC1/StrS family aminotransferase</fullName>
    </submittedName>
</protein>
<reference evidence="5" key="1">
    <citation type="journal article" date="2020" name="mSystems">
        <title>Genome- and Community-Level Interaction Insights into Carbon Utilization and Element Cycling Functions of Hydrothermarchaeota in Hydrothermal Sediment.</title>
        <authorList>
            <person name="Zhou Z."/>
            <person name="Liu Y."/>
            <person name="Xu W."/>
            <person name="Pan J."/>
            <person name="Luo Z.H."/>
            <person name="Li M."/>
        </authorList>
    </citation>
    <scope>NUCLEOTIDE SEQUENCE [LARGE SCALE GENOMIC DNA]</scope>
    <source>
        <strain evidence="5">HyVt-113</strain>
    </source>
</reference>
<evidence type="ECO:0000256" key="3">
    <source>
        <dbReference type="PIRSR" id="PIRSR000390-2"/>
    </source>
</evidence>
<evidence type="ECO:0000256" key="2">
    <source>
        <dbReference type="PIRSR" id="PIRSR000390-1"/>
    </source>
</evidence>
<dbReference type="PIRSF" id="PIRSF000390">
    <property type="entry name" value="PLP_StrS"/>
    <property type="match status" value="1"/>
</dbReference>
<dbReference type="SUPFAM" id="SSF53383">
    <property type="entry name" value="PLP-dependent transferases"/>
    <property type="match status" value="1"/>
</dbReference>
<name>A0A7V0I9I6_DESA2</name>
<evidence type="ECO:0000256" key="4">
    <source>
        <dbReference type="RuleBase" id="RU004508"/>
    </source>
</evidence>
<keyword evidence="3 4" id="KW-0663">Pyridoxal phosphate</keyword>
<dbReference type="PANTHER" id="PTHR30244:SF34">
    <property type="entry name" value="DTDP-4-AMINO-4,6-DIDEOXYGALACTOSE TRANSAMINASE"/>
    <property type="match status" value="1"/>
</dbReference>
<dbReference type="Gene3D" id="3.90.1150.10">
    <property type="entry name" value="Aspartate Aminotransferase, domain 1"/>
    <property type="match status" value="1"/>
</dbReference>
<dbReference type="EMBL" id="DQWQ01000018">
    <property type="protein sequence ID" value="HDD35234.1"/>
    <property type="molecule type" value="Genomic_DNA"/>
</dbReference>
<dbReference type="InterPro" id="IPR015424">
    <property type="entry name" value="PyrdxlP-dep_Trfase"/>
</dbReference>
<dbReference type="Gene3D" id="3.40.640.10">
    <property type="entry name" value="Type I PLP-dependent aspartate aminotransferase-like (Major domain)"/>
    <property type="match status" value="1"/>
</dbReference>